<evidence type="ECO:0000313" key="2">
    <source>
        <dbReference type="EMBL" id="TMQ51754.1"/>
    </source>
</evidence>
<feature type="region of interest" description="Disordered" evidence="1">
    <location>
        <begin position="1"/>
        <end position="60"/>
    </location>
</feature>
<protein>
    <submittedName>
        <fullName evidence="2">Uncharacterized protein</fullName>
    </submittedName>
</protein>
<comment type="caution">
    <text evidence="2">The sequence shown here is derived from an EMBL/GenBank/DDBJ whole genome shotgun (WGS) entry which is preliminary data.</text>
</comment>
<evidence type="ECO:0000256" key="1">
    <source>
        <dbReference type="SAM" id="MobiDB-lite"/>
    </source>
</evidence>
<dbReference type="Proteomes" id="UP000317716">
    <property type="component" value="Unassembled WGS sequence"/>
</dbReference>
<reference evidence="2 3" key="1">
    <citation type="journal article" date="2019" name="Nat. Microbiol.">
        <title>Mediterranean grassland soil C-N compound turnover is dependent on rainfall and depth, and is mediated by genomically divergent microorganisms.</title>
        <authorList>
            <person name="Diamond S."/>
            <person name="Andeer P.F."/>
            <person name="Li Z."/>
            <person name="Crits-Christoph A."/>
            <person name="Burstein D."/>
            <person name="Anantharaman K."/>
            <person name="Lane K.R."/>
            <person name="Thomas B.C."/>
            <person name="Pan C."/>
            <person name="Northen T.R."/>
            <person name="Banfield J.F."/>
        </authorList>
    </citation>
    <scope>NUCLEOTIDE SEQUENCE [LARGE SCALE GENOMIC DNA]</scope>
    <source>
        <strain evidence="2">WS_2</strain>
    </source>
</reference>
<name>A0A538SK49_UNCEI</name>
<dbReference type="AlphaFoldDB" id="A0A538SK49"/>
<proteinExistence type="predicted"/>
<accession>A0A538SK49</accession>
<dbReference type="EMBL" id="VBOS01000355">
    <property type="protein sequence ID" value="TMQ51754.1"/>
    <property type="molecule type" value="Genomic_DNA"/>
</dbReference>
<feature type="compositionally biased region" description="Basic residues" evidence="1">
    <location>
        <begin position="27"/>
        <end position="44"/>
    </location>
</feature>
<organism evidence="2 3">
    <name type="scientific">Eiseniibacteriota bacterium</name>
    <dbReference type="NCBI Taxonomy" id="2212470"/>
    <lineage>
        <taxon>Bacteria</taxon>
        <taxon>Candidatus Eiseniibacteriota</taxon>
    </lineage>
</organism>
<sequence>MAASYDQRVAPQSRAPAPVRARTTVPRLHRGARARRSRGRRRRPCPGLRCQSRAPAPSRL</sequence>
<evidence type="ECO:0000313" key="3">
    <source>
        <dbReference type="Proteomes" id="UP000317716"/>
    </source>
</evidence>
<gene>
    <name evidence="2" type="ORF">E6K72_10030</name>
</gene>